<keyword evidence="2" id="KW-1185">Reference proteome</keyword>
<comment type="caution">
    <text evidence="1">The sequence shown here is derived from an EMBL/GenBank/DDBJ whole genome shotgun (WGS) entry which is preliminary data.</text>
</comment>
<dbReference type="EMBL" id="JALNTZ010000001">
    <property type="protein sequence ID" value="KAJ3664795.1"/>
    <property type="molecule type" value="Genomic_DNA"/>
</dbReference>
<proteinExistence type="predicted"/>
<dbReference type="Proteomes" id="UP001168821">
    <property type="component" value="Unassembled WGS sequence"/>
</dbReference>
<dbReference type="AlphaFoldDB" id="A0AA38IZ05"/>
<organism evidence="1 2">
    <name type="scientific">Zophobas morio</name>
    <dbReference type="NCBI Taxonomy" id="2755281"/>
    <lineage>
        <taxon>Eukaryota</taxon>
        <taxon>Metazoa</taxon>
        <taxon>Ecdysozoa</taxon>
        <taxon>Arthropoda</taxon>
        <taxon>Hexapoda</taxon>
        <taxon>Insecta</taxon>
        <taxon>Pterygota</taxon>
        <taxon>Neoptera</taxon>
        <taxon>Endopterygota</taxon>
        <taxon>Coleoptera</taxon>
        <taxon>Polyphaga</taxon>
        <taxon>Cucujiformia</taxon>
        <taxon>Tenebrionidae</taxon>
        <taxon>Zophobas</taxon>
    </lineage>
</organism>
<protein>
    <submittedName>
        <fullName evidence="1">Uncharacterized protein</fullName>
    </submittedName>
</protein>
<accession>A0AA38IZ05</accession>
<reference evidence="1" key="1">
    <citation type="journal article" date="2023" name="G3 (Bethesda)">
        <title>Whole genome assemblies of Zophobas morio and Tenebrio molitor.</title>
        <authorList>
            <person name="Kaur S."/>
            <person name="Stinson S.A."/>
            <person name="diCenzo G.C."/>
        </authorList>
    </citation>
    <scope>NUCLEOTIDE SEQUENCE</scope>
    <source>
        <strain evidence="1">QUZm001</strain>
    </source>
</reference>
<name>A0AA38IZ05_9CUCU</name>
<gene>
    <name evidence="1" type="ORF">Zmor_000338</name>
</gene>
<sequence length="111" mass="12000">MKSLAVLQQGNGSHGDAAARLLWGCSVWGRSSWGWLCNGVVLSTVAAPPTIPILIKHNETEPFYIDVSIKARSGERLSELFDLASLSLVKKARRAVMRVSGPGEGVPHVYE</sequence>
<evidence type="ECO:0000313" key="1">
    <source>
        <dbReference type="EMBL" id="KAJ3664795.1"/>
    </source>
</evidence>
<evidence type="ECO:0000313" key="2">
    <source>
        <dbReference type="Proteomes" id="UP001168821"/>
    </source>
</evidence>